<protein>
    <submittedName>
        <fullName evidence="4">RRM domain-containing protein</fullName>
    </submittedName>
</protein>
<evidence type="ECO:0000313" key="4">
    <source>
        <dbReference type="WBParaSite" id="nRc.2.0.1.t36730-RA"/>
    </source>
</evidence>
<dbReference type="InterPro" id="IPR012677">
    <property type="entry name" value="Nucleotide-bd_a/b_plait_sf"/>
</dbReference>
<proteinExistence type="predicted"/>
<evidence type="ECO:0000259" key="2">
    <source>
        <dbReference type="PROSITE" id="PS50102"/>
    </source>
</evidence>
<dbReference type="Pfam" id="PF00076">
    <property type="entry name" value="RRM_1"/>
    <property type="match status" value="1"/>
</dbReference>
<dbReference type="AlphaFoldDB" id="A0A915KEB6"/>
<keyword evidence="1" id="KW-0694">RNA-binding</keyword>
<dbReference type="InterPro" id="IPR035979">
    <property type="entry name" value="RBD_domain_sf"/>
</dbReference>
<dbReference type="Proteomes" id="UP000887565">
    <property type="component" value="Unplaced"/>
</dbReference>
<dbReference type="GO" id="GO:0003723">
    <property type="term" value="F:RNA binding"/>
    <property type="evidence" value="ECO:0007669"/>
    <property type="project" value="UniProtKB-UniRule"/>
</dbReference>
<name>A0A915KEB6_ROMCU</name>
<feature type="domain" description="RRM" evidence="2">
    <location>
        <begin position="22"/>
        <end position="85"/>
    </location>
</feature>
<keyword evidence="3" id="KW-1185">Reference proteome</keyword>
<dbReference type="PROSITE" id="PS50102">
    <property type="entry name" value="RRM"/>
    <property type="match status" value="1"/>
</dbReference>
<dbReference type="Gene3D" id="3.30.70.330">
    <property type="match status" value="1"/>
</dbReference>
<reference evidence="4" key="1">
    <citation type="submission" date="2022-11" db="UniProtKB">
        <authorList>
            <consortium name="WormBaseParasite"/>
        </authorList>
    </citation>
    <scope>IDENTIFICATION</scope>
</reference>
<accession>A0A915KEB6</accession>
<organism evidence="3 4">
    <name type="scientific">Romanomermis culicivorax</name>
    <name type="common">Nematode worm</name>
    <dbReference type="NCBI Taxonomy" id="13658"/>
    <lineage>
        <taxon>Eukaryota</taxon>
        <taxon>Metazoa</taxon>
        <taxon>Ecdysozoa</taxon>
        <taxon>Nematoda</taxon>
        <taxon>Enoplea</taxon>
        <taxon>Dorylaimia</taxon>
        <taxon>Mermithida</taxon>
        <taxon>Mermithoidea</taxon>
        <taxon>Mermithidae</taxon>
        <taxon>Romanomermis</taxon>
    </lineage>
</organism>
<evidence type="ECO:0000256" key="1">
    <source>
        <dbReference type="PROSITE-ProRule" id="PRU00176"/>
    </source>
</evidence>
<dbReference type="InterPro" id="IPR000504">
    <property type="entry name" value="RRM_dom"/>
</dbReference>
<dbReference type="WBParaSite" id="nRc.2.0.1.t36730-RA">
    <property type="protein sequence ID" value="nRc.2.0.1.t36730-RA"/>
    <property type="gene ID" value="nRc.2.0.1.g36730"/>
</dbReference>
<dbReference type="SUPFAM" id="SSF54928">
    <property type="entry name" value="RNA-binding domain, RBD"/>
    <property type="match status" value="1"/>
</dbReference>
<sequence>MMAFNRQETTVYRGRDGTDTLERIFFHVTDEDTVEILRDEFSQYGTISDCVILRRRYAYISFSRPLEAARAIEGCEAKSCKFAKI</sequence>
<evidence type="ECO:0000313" key="3">
    <source>
        <dbReference type="Proteomes" id="UP000887565"/>
    </source>
</evidence>